<gene>
    <name evidence="3" type="primary">afr_2</name>
    <name evidence="3" type="ORF">BN983_01522</name>
</gene>
<dbReference type="Gene3D" id="3.30.360.10">
    <property type="entry name" value="Dihydrodipicolinate Reductase, domain 2"/>
    <property type="match status" value="1"/>
</dbReference>
<feature type="domain" description="Gfo/Idh/MocA-like oxidoreductase N-terminal" evidence="1">
    <location>
        <begin position="2"/>
        <end position="119"/>
    </location>
</feature>
<dbReference type="Gene3D" id="3.40.50.720">
    <property type="entry name" value="NAD(P)-binding Rossmann-like Domain"/>
    <property type="match status" value="1"/>
</dbReference>
<evidence type="ECO:0000259" key="1">
    <source>
        <dbReference type="Pfam" id="PF01408"/>
    </source>
</evidence>
<dbReference type="Pfam" id="PF22725">
    <property type="entry name" value="GFO_IDH_MocA_C3"/>
    <property type="match status" value="1"/>
</dbReference>
<comment type="caution">
    <text evidence="3">The sequence shown here is derived from an EMBL/GenBank/DDBJ whole genome shotgun (WGS) entry which is preliminary data.</text>
</comment>
<proteinExistence type="predicted"/>
<dbReference type="PANTHER" id="PTHR43054">
    <property type="match status" value="1"/>
</dbReference>
<keyword evidence="4" id="KW-1185">Reference proteome</keyword>
<protein>
    <submittedName>
        <fullName evidence="3">1,5-anhydro-D-fructose reductase</fullName>
    </submittedName>
</protein>
<dbReference type="SUPFAM" id="SSF55347">
    <property type="entry name" value="Glyceraldehyde-3-phosphate dehydrogenase-like, C-terminal domain"/>
    <property type="match status" value="1"/>
</dbReference>
<dbReference type="PANTHER" id="PTHR43054:SF1">
    <property type="entry name" value="SCYLLO-INOSITOL 2-DEHYDROGENASE (NADP(+)) IOLU"/>
    <property type="match status" value="1"/>
</dbReference>
<reference evidence="4" key="1">
    <citation type="submission" date="2014-03" db="EMBL/GenBank/DDBJ databases">
        <authorList>
            <person name="Urmite Genomes U."/>
        </authorList>
    </citation>
    <scope>NUCLEOTIDE SEQUENCE [LARGE SCALE GENOMIC DNA]</scope>
    <source>
        <strain evidence="4">HD-03</strain>
    </source>
</reference>
<dbReference type="InterPro" id="IPR055170">
    <property type="entry name" value="GFO_IDH_MocA-like_dom"/>
</dbReference>
<dbReference type="EMBL" id="CCDI010000001">
    <property type="protein sequence ID" value="CDQ23299.1"/>
    <property type="molecule type" value="Genomic_DNA"/>
</dbReference>
<name>A0A059NVF6_9BACI</name>
<evidence type="ECO:0000313" key="4">
    <source>
        <dbReference type="Proteomes" id="UP000028868"/>
    </source>
</evidence>
<evidence type="ECO:0000313" key="3">
    <source>
        <dbReference type="EMBL" id="CDQ23299.1"/>
    </source>
</evidence>
<dbReference type="RefSeq" id="WP_035506990.1">
    <property type="nucleotide sequence ID" value="NZ_CCDH010000001.1"/>
</dbReference>
<dbReference type="GO" id="GO:0000166">
    <property type="term" value="F:nucleotide binding"/>
    <property type="evidence" value="ECO:0007669"/>
    <property type="project" value="InterPro"/>
</dbReference>
<dbReference type="SUPFAM" id="SSF51735">
    <property type="entry name" value="NAD(P)-binding Rossmann-fold domains"/>
    <property type="match status" value="1"/>
</dbReference>
<dbReference type="InterPro" id="IPR036291">
    <property type="entry name" value="NAD(P)-bd_dom_sf"/>
</dbReference>
<dbReference type="AlphaFoldDB" id="A0A059NVF6"/>
<dbReference type="Proteomes" id="UP000028868">
    <property type="component" value="Unassembled WGS sequence"/>
</dbReference>
<reference evidence="3 4" key="2">
    <citation type="submission" date="2014-05" db="EMBL/GenBank/DDBJ databases">
        <title>Draft genome sequence of Halobacillus karajensis HK-03.</title>
        <authorList>
            <person name="Khelaifia S."/>
            <person name="Croce O."/>
            <person name="Lagier J.C."/>
            <person name="Raoult D."/>
        </authorList>
    </citation>
    <scope>NUCLEOTIDE SEQUENCE [LARGE SCALE GENOMIC DNA]</scope>
    <source>
        <strain evidence="3 4">HD-03</strain>
    </source>
</reference>
<organism evidence="3 4">
    <name type="scientific">Halobacillus karajensis</name>
    <dbReference type="NCBI Taxonomy" id="195088"/>
    <lineage>
        <taxon>Bacteria</taxon>
        <taxon>Bacillati</taxon>
        <taxon>Bacillota</taxon>
        <taxon>Bacilli</taxon>
        <taxon>Bacillales</taxon>
        <taxon>Bacillaceae</taxon>
        <taxon>Halobacillus</taxon>
    </lineage>
</organism>
<accession>A0A059NVF6</accession>
<evidence type="ECO:0000259" key="2">
    <source>
        <dbReference type="Pfam" id="PF22725"/>
    </source>
</evidence>
<sequence length="328" mass="36976">MVRFGIIGTNTITEKFIQAGKQHGQFELQAVYSRSKERAESFASQHGARETFTDIEAMAANPNVDAVYIASPNAFHMEQAVTIMRKGKHVLCEKPMASNRREIAMMMEVAETEEVTLMEAVKSTVMPGFLSVQNHLHKIGKVRRYVGNFCKYSSRYDAYKQGEVLNAFKPELSNGSLMDLGIYGIYPMIVLFGAPNNIKANAVFLDSGVDGQGSIVADYDDMEGVIMHSKLIDSHAPSEIQGEKGTILIPNISEPRDITILYRDGTEEKLDYMDEYLPMYYETAEFMRIVEKKETQTNNHSLEHTLLTAEVMEAARRQIGLMYPSDQW</sequence>
<feature type="domain" description="GFO/IDH/MocA-like oxidoreductase" evidence="2">
    <location>
        <begin position="138"/>
        <end position="247"/>
    </location>
</feature>
<dbReference type="Pfam" id="PF01408">
    <property type="entry name" value="GFO_IDH_MocA"/>
    <property type="match status" value="1"/>
</dbReference>
<dbReference type="InterPro" id="IPR000683">
    <property type="entry name" value="Gfo/Idh/MocA-like_OxRdtase_N"/>
</dbReference>